<sequence length="106" mass="11653">MSSNQAGDFCGDELLTWALDPATRILPFSTRTVQPVTYVQAFALVVGEVMFVASQFRRLHSRSLQHTFSWISIVVAGAGIGASVYWYSSSVSSTERKPLSGLFCEE</sequence>
<dbReference type="EMBL" id="CM042050">
    <property type="protein sequence ID" value="KAI3734980.1"/>
    <property type="molecule type" value="Genomic_DNA"/>
</dbReference>
<reference evidence="2" key="1">
    <citation type="journal article" date="2022" name="Mol. Ecol. Resour.">
        <title>The genomes of chicory, endive, great burdock and yacon provide insights into Asteraceae palaeo-polyploidization history and plant inulin production.</title>
        <authorList>
            <person name="Fan W."/>
            <person name="Wang S."/>
            <person name="Wang H."/>
            <person name="Wang A."/>
            <person name="Jiang F."/>
            <person name="Liu H."/>
            <person name="Zhao H."/>
            <person name="Xu D."/>
            <person name="Zhang Y."/>
        </authorList>
    </citation>
    <scope>NUCLEOTIDE SEQUENCE [LARGE SCALE GENOMIC DNA]</scope>
    <source>
        <strain evidence="2">cv. Niubang</strain>
    </source>
</reference>
<evidence type="ECO:0000313" key="1">
    <source>
        <dbReference type="EMBL" id="KAI3734980.1"/>
    </source>
</evidence>
<comment type="caution">
    <text evidence="1">The sequence shown here is derived from an EMBL/GenBank/DDBJ whole genome shotgun (WGS) entry which is preliminary data.</text>
</comment>
<accession>A0ACB9CL22</accession>
<name>A0ACB9CL22_ARCLA</name>
<dbReference type="Proteomes" id="UP001055879">
    <property type="component" value="Linkage Group LG04"/>
</dbReference>
<keyword evidence="2" id="KW-1185">Reference proteome</keyword>
<organism evidence="1 2">
    <name type="scientific">Arctium lappa</name>
    <name type="common">Greater burdock</name>
    <name type="synonym">Lappa major</name>
    <dbReference type="NCBI Taxonomy" id="4217"/>
    <lineage>
        <taxon>Eukaryota</taxon>
        <taxon>Viridiplantae</taxon>
        <taxon>Streptophyta</taxon>
        <taxon>Embryophyta</taxon>
        <taxon>Tracheophyta</taxon>
        <taxon>Spermatophyta</taxon>
        <taxon>Magnoliopsida</taxon>
        <taxon>eudicotyledons</taxon>
        <taxon>Gunneridae</taxon>
        <taxon>Pentapetalae</taxon>
        <taxon>asterids</taxon>
        <taxon>campanulids</taxon>
        <taxon>Asterales</taxon>
        <taxon>Asteraceae</taxon>
        <taxon>Carduoideae</taxon>
        <taxon>Cardueae</taxon>
        <taxon>Arctiinae</taxon>
        <taxon>Arctium</taxon>
    </lineage>
</organism>
<proteinExistence type="predicted"/>
<reference evidence="1 2" key="2">
    <citation type="journal article" date="2022" name="Mol. Ecol. Resour.">
        <title>The genomes of chicory, endive, great burdock and yacon provide insights into Asteraceae paleo-polyploidization history and plant inulin production.</title>
        <authorList>
            <person name="Fan W."/>
            <person name="Wang S."/>
            <person name="Wang H."/>
            <person name="Wang A."/>
            <person name="Jiang F."/>
            <person name="Liu H."/>
            <person name="Zhao H."/>
            <person name="Xu D."/>
            <person name="Zhang Y."/>
        </authorList>
    </citation>
    <scope>NUCLEOTIDE SEQUENCE [LARGE SCALE GENOMIC DNA]</scope>
    <source>
        <strain evidence="2">cv. Niubang</strain>
    </source>
</reference>
<protein>
    <submittedName>
        <fullName evidence="1">Uncharacterized protein</fullName>
    </submittedName>
</protein>
<gene>
    <name evidence="1" type="ORF">L6452_14462</name>
</gene>
<evidence type="ECO:0000313" key="2">
    <source>
        <dbReference type="Proteomes" id="UP001055879"/>
    </source>
</evidence>